<keyword evidence="3" id="KW-1185">Reference proteome</keyword>
<reference evidence="2" key="2">
    <citation type="submission" date="2020-11" db="EMBL/GenBank/DDBJ databases">
        <authorList>
            <person name="McCartney M.A."/>
            <person name="Auch B."/>
            <person name="Kono T."/>
            <person name="Mallez S."/>
            <person name="Becker A."/>
            <person name="Gohl D.M."/>
            <person name="Silverstein K.A.T."/>
            <person name="Koren S."/>
            <person name="Bechman K.B."/>
            <person name="Herman A."/>
            <person name="Abrahante J.E."/>
            <person name="Garbe J."/>
        </authorList>
    </citation>
    <scope>NUCLEOTIDE SEQUENCE</scope>
    <source>
        <strain evidence="2">Duluth1</strain>
        <tissue evidence="2">Whole animal</tissue>
    </source>
</reference>
<dbReference type="SUPFAM" id="SSF56854">
    <property type="entry name" value="Bcl-2 inhibitors of programmed cell death"/>
    <property type="match status" value="1"/>
</dbReference>
<dbReference type="Gene3D" id="1.10.437.10">
    <property type="entry name" value="Blc2-like"/>
    <property type="match status" value="1"/>
</dbReference>
<feature type="region of interest" description="Disordered" evidence="1">
    <location>
        <begin position="397"/>
        <end position="437"/>
    </location>
</feature>
<dbReference type="GO" id="GO:0042981">
    <property type="term" value="P:regulation of apoptotic process"/>
    <property type="evidence" value="ECO:0007669"/>
    <property type="project" value="InterPro"/>
</dbReference>
<feature type="region of interest" description="Disordered" evidence="1">
    <location>
        <begin position="93"/>
        <end position="117"/>
    </location>
</feature>
<dbReference type="OrthoDB" id="10046645at2759"/>
<comment type="caution">
    <text evidence="2">The sequence shown here is derived from an EMBL/GenBank/DDBJ whole genome shotgun (WGS) entry which is preliminary data.</text>
</comment>
<dbReference type="EMBL" id="JAIWYP010000011">
    <property type="protein sequence ID" value="KAH3738477.1"/>
    <property type="molecule type" value="Genomic_DNA"/>
</dbReference>
<reference evidence="2" key="1">
    <citation type="journal article" date="2019" name="bioRxiv">
        <title>The Genome of the Zebra Mussel, Dreissena polymorpha: A Resource for Invasive Species Research.</title>
        <authorList>
            <person name="McCartney M.A."/>
            <person name="Auch B."/>
            <person name="Kono T."/>
            <person name="Mallez S."/>
            <person name="Zhang Y."/>
            <person name="Obille A."/>
            <person name="Becker A."/>
            <person name="Abrahante J.E."/>
            <person name="Garbe J."/>
            <person name="Badalamenti J.P."/>
            <person name="Herman A."/>
            <person name="Mangelson H."/>
            <person name="Liachko I."/>
            <person name="Sullivan S."/>
            <person name="Sone E.D."/>
            <person name="Koren S."/>
            <person name="Silverstein K.A.T."/>
            <person name="Beckman K.B."/>
            <person name="Gohl D.M."/>
        </authorList>
    </citation>
    <scope>NUCLEOTIDE SEQUENCE</scope>
    <source>
        <strain evidence="2">Duluth1</strain>
        <tissue evidence="2">Whole animal</tissue>
    </source>
</reference>
<sequence length="608" mass="67626">MGHGGDFNTMTTSVSRASVTRHPTVPMSRPESVTSPLRKLSFFSPGSSGTNGTVHHKTGDNVTQVNTHSQMIAGKKRSPKELKRRNSYRLALNRQSAADELDKDGNARHSKTDLDLETSKCSDVTISRGDCRKKYNTLPIKPGSLSNDPVVANSSDVLSEKLDNKSRTFNRNWSQKSGSYPSPDTDEDRGLMASPRKKKSRFRRFKERLIESFRRDRDHVNDFEKSQNGAPHIIHKGHTHKVKPSHPVASSAYNTPDDENAVAYVGHGDNRARLSNAAPEMEISSGGPSGDSGAKGDKSPSLFKRFRNSFRTSKKKPNVQQDIKFVLTEIQEVCPATPSTEVIPESTHPSLEDLPQKDDITDLFQEIIECVPTRKPDRSKLRLEGLVTAKPVSFDLSPDVETDGGRGHDVTDGPTLPTIGLDEDVEDESDGGIADQKDNQRACNDIADRLKAIGDYIVNKKLSESESEAGSFRTRRRPSSLELDIIRQLREVADTHPVFKSERAQPSVQLLPLIAPAIKSLLKAPTYEEFKQAVSRELADTVGWEQVAWYTYLVQTSMLAVKGGISAGQSLKNYATRYFRSNIRPWILDRPNGWESIYEETDVDTELD</sequence>
<feature type="compositionally biased region" description="Polar residues" evidence="1">
    <location>
        <begin position="8"/>
        <end position="18"/>
    </location>
</feature>
<protein>
    <submittedName>
        <fullName evidence="2">Uncharacterized protein</fullName>
    </submittedName>
</protein>
<feature type="region of interest" description="Disordered" evidence="1">
    <location>
        <begin position="67"/>
        <end position="86"/>
    </location>
</feature>
<evidence type="ECO:0000313" key="3">
    <source>
        <dbReference type="Proteomes" id="UP000828390"/>
    </source>
</evidence>
<feature type="region of interest" description="Disordered" evidence="1">
    <location>
        <begin position="237"/>
        <end position="263"/>
    </location>
</feature>
<feature type="compositionally biased region" description="Acidic residues" evidence="1">
    <location>
        <begin position="421"/>
        <end position="430"/>
    </location>
</feature>
<feature type="region of interest" description="Disordered" evidence="1">
    <location>
        <begin position="1"/>
        <end position="37"/>
    </location>
</feature>
<evidence type="ECO:0000256" key="1">
    <source>
        <dbReference type="SAM" id="MobiDB-lite"/>
    </source>
</evidence>
<proteinExistence type="predicted"/>
<dbReference type="Proteomes" id="UP000828390">
    <property type="component" value="Unassembled WGS sequence"/>
</dbReference>
<gene>
    <name evidence="2" type="ORF">DPMN_045111</name>
</gene>
<feature type="compositionally biased region" description="Basic and acidic residues" evidence="1">
    <location>
        <begin position="103"/>
        <end position="117"/>
    </location>
</feature>
<feature type="region of interest" description="Disordered" evidence="1">
    <location>
        <begin position="280"/>
        <end position="301"/>
    </location>
</feature>
<dbReference type="InterPro" id="IPR036834">
    <property type="entry name" value="Bcl-2-like_sf"/>
</dbReference>
<feature type="compositionally biased region" description="Basic residues" evidence="1">
    <location>
        <begin position="74"/>
        <end position="86"/>
    </location>
</feature>
<name>A0A9D4D5F8_DREPO</name>
<feature type="region of interest" description="Disordered" evidence="1">
    <location>
        <begin position="168"/>
        <end position="203"/>
    </location>
</feature>
<accession>A0A9D4D5F8</accession>
<dbReference type="AlphaFoldDB" id="A0A9D4D5F8"/>
<organism evidence="2 3">
    <name type="scientific">Dreissena polymorpha</name>
    <name type="common">Zebra mussel</name>
    <name type="synonym">Mytilus polymorpha</name>
    <dbReference type="NCBI Taxonomy" id="45954"/>
    <lineage>
        <taxon>Eukaryota</taxon>
        <taxon>Metazoa</taxon>
        <taxon>Spiralia</taxon>
        <taxon>Lophotrochozoa</taxon>
        <taxon>Mollusca</taxon>
        <taxon>Bivalvia</taxon>
        <taxon>Autobranchia</taxon>
        <taxon>Heteroconchia</taxon>
        <taxon>Euheterodonta</taxon>
        <taxon>Imparidentia</taxon>
        <taxon>Neoheterodontei</taxon>
        <taxon>Myida</taxon>
        <taxon>Dreissenoidea</taxon>
        <taxon>Dreissenidae</taxon>
        <taxon>Dreissena</taxon>
    </lineage>
</organism>
<evidence type="ECO:0000313" key="2">
    <source>
        <dbReference type="EMBL" id="KAH3738477.1"/>
    </source>
</evidence>
<feature type="compositionally biased region" description="Polar residues" evidence="1">
    <location>
        <begin position="168"/>
        <end position="182"/>
    </location>
</feature>